<evidence type="ECO:0000256" key="3">
    <source>
        <dbReference type="ARBA" id="ARBA00022723"/>
    </source>
</evidence>
<feature type="binding site" evidence="8">
    <location>
        <position position="45"/>
    </location>
    <ligand>
        <name>Zn(2+)</name>
        <dbReference type="ChEBI" id="CHEBI:29105"/>
        <label>2</label>
    </ligand>
</feature>
<evidence type="ECO:0000256" key="6">
    <source>
        <dbReference type="ARBA" id="ARBA00022842"/>
    </source>
</evidence>
<feature type="active site" description="Phosphoserine intermediate" evidence="7">
    <location>
        <position position="86"/>
    </location>
</feature>
<dbReference type="InterPro" id="IPR017850">
    <property type="entry name" value="Alkaline_phosphatase_core_sf"/>
</dbReference>
<keyword evidence="6 8" id="KW-0460">Magnesium</keyword>
<feature type="binding site" evidence="8">
    <location>
        <position position="139"/>
    </location>
    <ligand>
        <name>Mg(2+)</name>
        <dbReference type="ChEBI" id="CHEBI:18420"/>
    </ligand>
</feature>
<feature type="binding site" evidence="8">
    <location>
        <position position="261"/>
    </location>
    <ligand>
        <name>Zn(2+)</name>
        <dbReference type="ChEBI" id="CHEBI:29105"/>
        <label>2</label>
    </ligand>
</feature>
<evidence type="ECO:0000313" key="11">
    <source>
        <dbReference type="EMBL" id="RMB57097.1"/>
    </source>
</evidence>
<comment type="cofactor">
    <cofactor evidence="8">
        <name>Mg(2+)</name>
        <dbReference type="ChEBI" id="CHEBI:18420"/>
    </cofactor>
    <text evidence="8">Binds 1 Mg(2+) ion.</text>
</comment>
<feature type="chain" id="PRO_5018238596" evidence="10">
    <location>
        <begin position="20"/>
        <end position="366"/>
    </location>
</feature>
<dbReference type="PROSITE" id="PS51257">
    <property type="entry name" value="PROKAR_LIPOPROTEIN"/>
    <property type="match status" value="1"/>
</dbReference>
<dbReference type="InterPro" id="IPR018299">
    <property type="entry name" value="Alkaline_phosphatase_AS"/>
</dbReference>
<keyword evidence="12" id="KW-1185">Reference proteome</keyword>
<dbReference type="GO" id="GO:0046872">
    <property type="term" value="F:metal ion binding"/>
    <property type="evidence" value="ECO:0007669"/>
    <property type="project" value="UniProtKB-KW"/>
</dbReference>
<dbReference type="SMART" id="SM00098">
    <property type="entry name" value="alkPPc"/>
    <property type="match status" value="1"/>
</dbReference>
<evidence type="ECO:0000256" key="4">
    <source>
        <dbReference type="ARBA" id="ARBA00022801"/>
    </source>
</evidence>
<feature type="binding site" evidence="8">
    <location>
        <position position="137"/>
    </location>
    <ligand>
        <name>Mg(2+)</name>
        <dbReference type="ChEBI" id="CHEBI:18420"/>
    </ligand>
</feature>
<reference evidence="11 12" key="1">
    <citation type="submission" date="2018-10" db="EMBL/GenBank/DDBJ databases">
        <title>Dokdonia luteus sp. nov., isolated from sea water.</title>
        <authorList>
            <person name="Zhou L.Y."/>
            <person name="Du Z.J."/>
        </authorList>
    </citation>
    <scope>NUCLEOTIDE SEQUENCE [LARGE SCALE GENOMIC DNA]</scope>
    <source>
        <strain evidence="11 12">SH27</strain>
    </source>
</reference>
<evidence type="ECO:0000256" key="9">
    <source>
        <dbReference type="RuleBase" id="RU003946"/>
    </source>
</evidence>
<evidence type="ECO:0000256" key="7">
    <source>
        <dbReference type="PIRSR" id="PIRSR601952-1"/>
    </source>
</evidence>
<dbReference type="Gene3D" id="3.40.720.10">
    <property type="entry name" value="Alkaline Phosphatase, subunit A"/>
    <property type="match status" value="1"/>
</dbReference>
<comment type="caution">
    <text evidence="11">The sequence shown here is derived from an EMBL/GenBank/DDBJ whole genome shotgun (WGS) entry which is preliminary data.</text>
</comment>
<evidence type="ECO:0000256" key="2">
    <source>
        <dbReference type="ARBA" id="ARBA00022553"/>
    </source>
</evidence>
<keyword evidence="10" id="KW-0732">Signal</keyword>
<feature type="binding site" evidence="8">
    <location>
        <position position="256"/>
    </location>
    <ligand>
        <name>Mg(2+)</name>
        <dbReference type="ChEBI" id="CHEBI:18420"/>
    </ligand>
</feature>
<dbReference type="PRINTS" id="PR00113">
    <property type="entry name" value="ALKPHPHTASE"/>
</dbReference>
<dbReference type="EMBL" id="REFV01000012">
    <property type="protein sequence ID" value="RMB57097.1"/>
    <property type="molecule type" value="Genomic_DNA"/>
</dbReference>
<feature type="binding site" evidence="8">
    <location>
        <position position="45"/>
    </location>
    <ligand>
        <name>Mg(2+)</name>
        <dbReference type="ChEBI" id="CHEBI:18420"/>
    </ligand>
</feature>
<evidence type="ECO:0000256" key="1">
    <source>
        <dbReference type="ARBA" id="ARBA00005984"/>
    </source>
</evidence>
<evidence type="ECO:0000313" key="12">
    <source>
        <dbReference type="Proteomes" id="UP000281985"/>
    </source>
</evidence>
<keyword evidence="5 8" id="KW-0862">Zinc</keyword>
<keyword evidence="2" id="KW-0597">Phosphoprotein</keyword>
<feature type="binding site" evidence="8">
    <location>
        <position position="265"/>
    </location>
    <ligand>
        <name>Zn(2+)</name>
        <dbReference type="ChEBI" id="CHEBI:29105"/>
        <label>2</label>
    </ligand>
</feature>
<dbReference type="InterPro" id="IPR001952">
    <property type="entry name" value="Alkaline_phosphatase"/>
</dbReference>
<keyword evidence="4" id="KW-0378">Hydrolase</keyword>
<dbReference type="RefSeq" id="WP_121917953.1">
    <property type="nucleotide sequence ID" value="NZ_REFV01000012.1"/>
</dbReference>
<evidence type="ECO:0000256" key="8">
    <source>
        <dbReference type="PIRSR" id="PIRSR601952-2"/>
    </source>
</evidence>
<dbReference type="GO" id="GO:0004035">
    <property type="term" value="F:alkaline phosphatase activity"/>
    <property type="evidence" value="ECO:0007669"/>
    <property type="project" value="TreeGrafter"/>
</dbReference>
<dbReference type="Proteomes" id="UP000281985">
    <property type="component" value="Unassembled WGS sequence"/>
</dbReference>
<feature type="binding site" evidence="8">
    <location>
        <position position="304"/>
    </location>
    <ligand>
        <name>Zn(2+)</name>
        <dbReference type="ChEBI" id="CHEBI:29105"/>
        <label>2</label>
    </ligand>
</feature>
<feature type="binding site" evidence="8">
    <location>
        <position position="303"/>
    </location>
    <ligand>
        <name>Zn(2+)</name>
        <dbReference type="ChEBI" id="CHEBI:29105"/>
        <label>2</label>
    </ligand>
</feature>
<proteinExistence type="inferred from homology"/>
<keyword evidence="3 8" id="KW-0479">Metal-binding</keyword>
<dbReference type="PANTHER" id="PTHR11596">
    <property type="entry name" value="ALKALINE PHOSPHATASE"/>
    <property type="match status" value="1"/>
</dbReference>
<dbReference type="CDD" id="cd16012">
    <property type="entry name" value="ALP"/>
    <property type="match status" value="1"/>
</dbReference>
<protein>
    <submittedName>
        <fullName evidence="11">Alkaline phosphatase</fullName>
    </submittedName>
</protein>
<dbReference type="OrthoDB" id="9794455at2"/>
<dbReference type="Pfam" id="PF00245">
    <property type="entry name" value="Alk_phosphatase"/>
    <property type="match status" value="2"/>
</dbReference>
<organism evidence="11 12">
    <name type="scientific">Dokdonia sinensis</name>
    <dbReference type="NCBI Taxonomy" id="2479847"/>
    <lineage>
        <taxon>Bacteria</taxon>
        <taxon>Pseudomonadati</taxon>
        <taxon>Bacteroidota</taxon>
        <taxon>Flavobacteriia</taxon>
        <taxon>Flavobacteriales</taxon>
        <taxon>Flavobacteriaceae</taxon>
        <taxon>Dokdonia</taxon>
    </lineage>
</organism>
<sequence length="366" mass="39685">MPLKPLFRLFTLGAFTLFASCATTTTAQSAKESSKPKNIILMIADGTGLSQISASQYFSSQPSNYDRFKHIGLIKTSSSSDLVTDSAAGATAFSAGVKTYNGAIGVDKDTIPVPTILEQLEIKGYDTGIIATSTITHATPGSFYAHVKTRKMEEEIANNLVSSNIDFFAGGGVNFFTNRVDKRDVVMELRKKGYVIDTTRLNKTAKLDKNKRYGYLLSEGGMPSILDGRGSFLYDATKMGINRLSMNKKGFFLMVEGSQVDWGGHNNDADYLISELIDFDTVIGQVLDFAGKDGNTLVIVTADHETGGFTLAADDGDYNKIKPTFSTGGHSATMVPVFAYGPGASEFSGVYENTEIYHKMRMLLNL</sequence>
<comment type="similarity">
    <text evidence="1 9">Belongs to the alkaline phosphatase family.</text>
</comment>
<dbReference type="SUPFAM" id="SSF53649">
    <property type="entry name" value="Alkaline phosphatase-like"/>
    <property type="match status" value="1"/>
</dbReference>
<gene>
    <name evidence="11" type="ORF">EAX61_12040</name>
</gene>
<accession>A0A3M0FYY6</accession>
<name>A0A3M0FYY6_9FLAO</name>
<comment type="cofactor">
    <cofactor evidence="8">
        <name>Zn(2+)</name>
        <dbReference type="ChEBI" id="CHEBI:29105"/>
    </cofactor>
    <text evidence="8">Binds 2 Zn(2+) ions.</text>
</comment>
<dbReference type="AlphaFoldDB" id="A0A3M0FYY6"/>
<dbReference type="PANTHER" id="PTHR11596:SF5">
    <property type="entry name" value="ALKALINE PHOSPHATASE"/>
    <property type="match status" value="1"/>
</dbReference>
<evidence type="ECO:0000256" key="10">
    <source>
        <dbReference type="SAM" id="SignalP"/>
    </source>
</evidence>
<dbReference type="PROSITE" id="PS00123">
    <property type="entry name" value="ALKALINE_PHOSPHATASE"/>
    <property type="match status" value="1"/>
</dbReference>
<evidence type="ECO:0000256" key="5">
    <source>
        <dbReference type="ARBA" id="ARBA00022833"/>
    </source>
</evidence>
<feature type="signal peptide" evidence="10">
    <location>
        <begin position="1"/>
        <end position="19"/>
    </location>
</feature>